<reference evidence="1 2" key="1">
    <citation type="submission" date="2021-06" db="EMBL/GenBank/DDBJ databases">
        <title>Rheinheimera indica sp. nov., isolated from deep-sea sediment.</title>
        <authorList>
            <person name="Wang Z."/>
            <person name="Zhang X.-Y."/>
        </authorList>
    </citation>
    <scope>NUCLEOTIDE SEQUENCE [LARGE SCALE GENOMIC DNA]</scope>
    <source>
        <strain evidence="1 2">SM2107</strain>
    </source>
</reference>
<sequence>MKTITTITLAGGIALTGVPVKAEILWQDFSVSYLNGSNYRIDDSNLQILTFEHVAGTSWGDSFFFLDHLRGDSGSRSNYAEWSPRLSYSKLSGNSVQFGPVKDLLFTSTVEMSSLQTNFLYGIAADLAVPGFNYLNLNFYRRNNDKVADNWQLTTTWSVPLTLGEQQFLLDGFIDWSSATVDQSASLNATSQLKWALHPLLGLKNKLYVGVEYVYWRNKYGIADSQQFRSHESNVNLLVKAHF</sequence>
<dbReference type="EMBL" id="JAHRID010000003">
    <property type="protein sequence ID" value="MBV2129228.1"/>
    <property type="molecule type" value="Genomic_DNA"/>
</dbReference>
<organism evidence="1 2">
    <name type="scientific">Arsukibacterium indicum</name>
    <dbReference type="NCBI Taxonomy" id="2848612"/>
    <lineage>
        <taxon>Bacteria</taxon>
        <taxon>Pseudomonadati</taxon>
        <taxon>Pseudomonadota</taxon>
        <taxon>Gammaproteobacteria</taxon>
        <taxon>Chromatiales</taxon>
        <taxon>Chromatiaceae</taxon>
        <taxon>Arsukibacterium</taxon>
    </lineage>
</organism>
<protein>
    <submittedName>
        <fullName evidence="1">Nucleoside-binding protein</fullName>
    </submittedName>
</protein>
<dbReference type="Pfam" id="PF03502">
    <property type="entry name" value="Channel_Tsx"/>
    <property type="match status" value="1"/>
</dbReference>
<dbReference type="InterPro" id="IPR018013">
    <property type="entry name" value="Channel_Tsx-like"/>
</dbReference>
<evidence type="ECO:0000313" key="1">
    <source>
        <dbReference type="EMBL" id="MBV2129228.1"/>
    </source>
</evidence>
<dbReference type="RefSeq" id="WP_217668851.1">
    <property type="nucleotide sequence ID" value="NZ_JAHRID010000003.1"/>
</dbReference>
<proteinExistence type="predicted"/>
<gene>
    <name evidence="1" type="ORF">KQY15_08995</name>
</gene>
<name>A0ABS6MK81_9GAMM</name>
<dbReference type="Proteomes" id="UP000704611">
    <property type="component" value="Unassembled WGS sequence"/>
</dbReference>
<comment type="caution">
    <text evidence="1">The sequence shown here is derived from an EMBL/GenBank/DDBJ whole genome shotgun (WGS) entry which is preliminary data.</text>
</comment>
<accession>A0ABS6MK81</accession>
<evidence type="ECO:0000313" key="2">
    <source>
        <dbReference type="Proteomes" id="UP000704611"/>
    </source>
</evidence>
<keyword evidence="2" id="KW-1185">Reference proteome</keyword>